<protein>
    <submittedName>
        <fullName evidence="1">Hypothetical conserved protein</fullName>
    </submittedName>
</protein>
<accession>H5SG20</accession>
<dbReference type="InterPro" id="IPR011250">
    <property type="entry name" value="OMP/PagP_B-barrel"/>
</dbReference>
<dbReference type="Gene3D" id="2.40.160.20">
    <property type="match status" value="1"/>
</dbReference>
<dbReference type="SUPFAM" id="SSF56925">
    <property type="entry name" value="OMPA-like"/>
    <property type="match status" value="1"/>
</dbReference>
<proteinExistence type="predicted"/>
<dbReference type="AlphaFoldDB" id="H5SG20"/>
<organism evidence="1">
    <name type="scientific">uncultured Bacteroidota bacterium</name>
    <dbReference type="NCBI Taxonomy" id="152509"/>
    <lineage>
        <taxon>Bacteria</taxon>
        <taxon>Pseudomonadati</taxon>
        <taxon>Bacteroidota</taxon>
        <taxon>environmental samples</taxon>
    </lineage>
</organism>
<evidence type="ECO:0000313" key="1">
    <source>
        <dbReference type="EMBL" id="BAL55106.1"/>
    </source>
</evidence>
<dbReference type="EMBL" id="AP011709">
    <property type="protein sequence ID" value="BAL55106.1"/>
    <property type="molecule type" value="Genomic_DNA"/>
</dbReference>
<sequence length="252" mass="27746">MLTLSAAYGQQPEPAIAGAGRDTFDEEQQIERLRQKPLNWFGSLTFVYSQPRGNFKRFLDSINTSWGLGFSFNGGYKFTDVPVAIGADVGVLFYGSQERTYQTPLVIGGIPRTVYDTVNTSIVFIPITVLARIAPDIGWVQPYVEAGAGLTVISSTYSLKSNVGGEQNNNRTHVPFQYSVGAGLNVKVADVFNLPVSRQAYYVNLGLRYIYGDWSDYTFWKVADDGSRSVETITGASRTDLYVITLGVQVAF</sequence>
<reference evidence="1" key="2">
    <citation type="journal article" date="2012" name="PLoS ONE">
        <title>A Deeply Branching Thermophilic Bacterium with an Ancient Acetyl-CoA Pathway Dominates a Subsurface Ecosystem.</title>
        <authorList>
            <person name="Takami H."/>
            <person name="Noguchi H."/>
            <person name="Takaki Y."/>
            <person name="Uchiyama I."/>
            <person name="Toyoda A."/>
            <person name="Nishi S."/>
            <person name="Chee G.-J."/>
            <person name="Arai W."/>
            <person name="Nunoura T."/>
            <person name="Itoh T."/>
            <person name="Hattori M."/>
            <person name="Takai K."/>
        </authorList>
    </citation>
    <scope>NUCLEOTIDE SEQUENCE</scope>
</reference>
<reference evidence="1" key="1">
    <citation type="journal article" date="2005" name="Environ. Microbiol.">
        <title>Genetic and functional properties of uncultivated thermophilic crenarchaeotes from a subsurface gold mine as revealed by analysis of genome fragments.</title>
        <authorList>
            <person name="Nunoura T."/>
            <person name="Hirayama H."/>
            <person name="Takami H."/>
            <person name="Oida H."/>
            <person name="Nishi S."/>
            <person name="Shimamura S."/>
            <person name="Suzuki Y."/>
            <person name="Inagaki F."/>
            <person name="Takai K."/>
            <person name="Nealson K.H."/>
            <person name="Horikoshi K."/>
        </authorList>
    </citation>
    <scope>NUCLEOTIDE SEQUENCE</scope>
</reference>
<gene>
    <name evidence="1" type="ORF">HGMM_F23B02C45</name>
</gene>
<name>H5SG20_9BACT</name>